<dbReference type="GeneID" id="95393091"/>
<feature type="compositionally biased region" description="Low complexity" evidence="1">
    <location>
        <begin position="8"/>
        <end position="26"/>
    </location>
</feature>
<reference evidence="4 5" key="1">
    <citation type="submission" date="2020-08" db="EMBL/GenBank/DDBJ databases">
        <title>Sequencing the genomes of 1000 actinobacteria strains.</title>
        <authorList>
            <person name="Klenk H.-P."/>
        </authorList>
    </citation>
    <scope>NUCLEOTIDE SEQUENCE [LARGE SCALE GENOMIC DNA]</scope>
    <source>
        <strain evidence="4 5">DSM 44320</strain>
    </source>
</reference>
<name>A0A7W5VGB9_9ACTN</name>
<dbReference type="Proteomes" id="UP000579945">
    <property type="component" value="Unassembled WGS sequence"/>
</dbReference>
<evidence type="ECO:0000256" key="1">
    <source>
        <dbReference type="SAM" id="MobiDB-lite"/>
    </source>
</evidence>
<accession>A0A7W5VGB9</accession>
<feature type="transmembrane region" description="Helical" evidence="2">
    <location>
        <begin position="45"/>
        <end position="70"/>
    </location>
</feature>
<evidence type="ECO:0000256" key="2">
    <source>
        <dbReference type="SAM" id="Phobius"/>
    </source>
</evidence>
<evidence type="ECO:0000259" key="3">
    <source>
        <dbReference type="Pfam" id="PF19803"/>
    </source>
</evidence>
<feature type="region of interest" description="Disordered" evidence="1">
    <location>
        <begin position="1"/>
        <end position="26"/>
    </location>
</feature>
<gene>
    <name evidence="4" type="ORF">FHR33_006835</name>
</gene>
<keyword evidence="2" id="KW-0812">Transmembrane</keyword>
<dbReference type="EMBL" id="JACIBV010000001">
    <property type="protein sequence ID" value="MBB3730975.1"/>
    <property type="molecule type" value="Genomic_DNA"/>
</dbReference>
<evidence type="ECO:0000313" key="5">
    <source>
        <dbReference type="Proteomes" id="UP000579945"/>
    </source>
</evidence>
<evidence type="ECO:0000313" key="4">
    <source>
        <dbReference type="EMBL" id="MBB3730975.1"/>
    </source>
</evidence>
<dbReference type="Pfam" id="PF19803">
    <property type="entry name" value="DUF6286"/>
    <property type="match status" value="1"/>
</dbReference>
<feature type="transmembrane region" description="Helical" evidence="2">
    <location>
        <begin position="96"/>
        <end position="114"/>
    </location>
</feature>
<comment type="caution">
    <text evidence="4">The sequence shown here is derived from an EMBL/GenBank/DDBJ whole genome shotgun (WGS) entry which is preliminary data.</text>
</comment>
<keyword evidence="2" id="KW-1133">Transmembrane helix</keyword>
<protein>
    <recommendedName>
        <fullName evidence="3">DUF6286 domain-containing protein</fullName>
    </recommendedName>
</protein>
<dbReference type="RefSeq" id="WP_183656333.1">
    <property type="nucleotide sequence ID" value="NZ_BAAAXX010000076.1"/>
</dbReference>
<organism evidence="4 5">
    <name type="scientific">Nonomuraea dietziae</name>
    <dbReference type="NCBI Taxonomy" id="65515"/>
    <lineage>
        <taxon>Bacteria</taxon>
        <taxon>Bacillati</taxon>
        <taxon>Actinomycetota</taxon>
        <taxon>Actinomycetes</taxon>
        <taxon>Streptosporangiales</taxon>
        <taxon>Streptosporangiaceae</taxon>
        <taxon>Nonomuraea</taxon>
    </lineage>
</organism>
<keyword evidence="2" id="KW-0472">Membrane</keyword>
<feature type="domain" description="DUF6286" evidence="3">
    <location>
        <begin position="105"/>
        <end position="208"/>
    </location>
</feature>
<keyword evidence="5" id="KW-1185">Reference proteome</keyword>
<proteinExistence type="predicted"/>
<dbReference type="AlphaFoldDB" id="A0A7W5VGB9"/>
<dbReference type="InterPro" id="IPR046253">
    <property type="entry name" value="DUF6286"/>
</dbReference>
<sequence>MTLEAKPEPQTTPQQQTAPETAPVAPVDPAADKAALRAFKPRRMVAASVAALVLIGIGFVAAVEIISTLVNRPVGWLPKAPALSWASATPWSSPRVLAAASVLVLVGLGLLALAMKAGRPHLVPVRTGDPDLIIGLQPKGFAAALARAAEDVPGVHSAKASVGGGRVAVTAYASGWNDARLTEAVRHAVLARLGTIGPINPYRVSVTMKERR</sequence>